<dbReference type="EMBL" id="JAHUZN010000011">
    <property type="protein sequence ID" value="KAG8478256.1"/>
    <property type="molecule type" value="Genomic_DNA"/>
</dbReference>
<dbReference type="Gene3D" id="3.30.420.10">
    <property type="entry name" value="Ribonuclease H-like superfamily/Ribonuclease H"/>
    <property type="match status" value="1"/>
</dbReference>
<name>A0A8J5XXG6_9ROSI</name>
<dbReference type="CDD" id="cd06222">
    <property type="entry name" value="RNase_H_like"/>
    <property type="match status" value="1"/>
</dbReference>
<accession>A0A8J5XXG6</accession>
<dbReference type="Proteomes" id="UP000701853">
    <property type="component" value="Chromosome 11"/>
</dbReference>
<dbReference type="InterPro" id="IPR002156">
    <property type="entry name" value="RNaseH_domain"/>
</dbReference>
<dbReference type="SUPFAM" id="SSF53098">
    <property type="entry name" value="Ribonuclease H-like"/>
    <property type="match status" value="1"/>
</dbReference>
<sequence>MHFLNITLFYNSKSELLKSNKYNEYERVRKNLAVTNGCLLHGGGQETILHVFRDFSFATKVWRMQITSSPKEIIGRADCFVANIREAMTKGNLVNGRREEGFKWSSPSHGWEKINVDGSTSTVDNWSAVGGKEGFRKKLGRCSIFNVELWAILCGLEVARLRNYRKVIVESDCLVAMECRTDKSGDSHLMILVRKITAVNRCFQMVKF</sequence>
<dbReference type="InterPro" id="IPR012337">
    <property type="entry name" value="RNaseH-like_sf"/>
</dbReference>
<dbReference type="PANTHER" id="PTHR47723">
    <property type="entry name" value="OS05G0353850 PROTEIN"/>
    <property type="match status" value="1"/>
</dbReference>
<feature type="domain" description="RNase H type-1" evidence="1">
    <location>
        <begin position="136"/>
        <end position="208"/>
    </location>
</feature>
<dbReference type="GO" id="GO:0004523">
    <property type="term" value="F:RNA-DNA hybrid ribonuclease activity"/>
    <property type="evidence" value="ECO:0007669"/>
    <property type="project" value="InterPro"/>
</dbReference>
<evidence type="ECO:0000313" key="3">
    <source>
        <dbReference type="Proteomes" id="UP000701853"/>
    </source>
</evidence>
<evidence type="ECO:0000313" key="2">
    <source>
        <dbReference type="EMBL" id="KAG8478256.1"/>
    </source>
</evidence>
<dbReference type="InterPro" id="IPR053151">
    <property type="entry name" value="RNase_H-like"/>
</dbReference>
<organism evidence="2 3">
    <name type="scientific">Gossypium anomalum</name>
    <dbReference type="NCBI Taxonomy" id="47600"/>
    <lineage>
        <taxon>Eukaryota</taxon>
        <taxon>Viridiplantae</taxon>
        <taxon>Streptophyta</taxon>
        <taxon>Embryophyta</taxon>
        <taxon>Tracheophyta</taxon>
        <taxon>Spermatophyta</taxon>
        <taxon>Magnoliopsida</taxon>
        <taxon>eudicotyledons</taxon>
        <taxon>Gunneridae</taxon>
        <taxon>Pentapetalae</taxon>
        <taxon>rosids</taxon>
        <taxon>malvids</taxon>
        <taxon>Malvales</taxon>
        <taxon>Malvaceae</taxon>
        <taxon>Malvoideae</taxon>
        <taxon>Gossypium</taxon>
    </lineage>
</organism>
<proteinExistence type="predicted"/>
<dbReference type="InterPro" id="IPR036397">
    <property type="entry name" value="RNaseH_sf"/>
</dbReference>
<evidence type="ECO:0000259" key="1">
    <source>
        <dbReference type="Pfam" id="PF13456"/>
    </source>
</evidence>
<dbReference type="AlphaFoldDB" id="A0A8J5XXG6"/>
<dbReference type="GO" id="GO:0003676">
    <property type="term" value="F:nucleic acid binding"/>
    <property type="evidence" value="ECO:0007669"/>
    <property type="project" value="InterPro"/>
</dbReference>
<dbReference type="OrthoDB" id="1001042at2759"/>
<dbReference type="Pfam" id="PF13456">
    <property type="entry name" value="RVT_3"/>
    <property type="match status" value="1"/>
</dbReference>
<protein>
    <recommendedName>
        <fullName evidence="1">RNase H type-1 domain-containing protein</fullName>
    </recommendedName>
</protein>
<gene>
    <name evidence="2" type="ORF">CXB51_028031</name>
</gene>
<comment type="caution">
    <text evidence="2">The sequence shown here is derived from an EMBL/GenBank/DDBJ whole genome shotgun (WGS) entry which is preliminary data.</text>
</comment>
<dbReference type="PANTHER" id="PTHR47723:SF19">
    <property type="entry name" value="POLYNUCLEOTIDYL TRANSFERASE, RIBONUCLEASE H-LIKE SUPERFAMILY PROTEIN"/>
    <property type="match status" value="1"/>
</dbReference>
<keyword evidence="3" id="KW-1185">Reference proteome</keyword>
<dbReference type="InterPro" id="IPR044730">
    <property type="entry name" value="RNase_H-like_dom_plant"/>
</dbReference>
<reference evidence="2 3" key="1">
    <citation type="journal article" date="2021" name="bioRxiv">
        <title>The Gossypium anomalum genome as a resource for cotton improvement and evolutionary analysis of hybrid incompatibility.</title>
        <authorList>
            <person name="Grover C.E."/>
            <person name="Yuan D."/>
            <person name="Arick M.A."/>
            <person name="Miller E.R."/>
            <person name="Hu G."/>
            <person name="Peterson D.G."/>
            <person name="Wendel J.F."/>
            <person name="Udall J.A."/>
        </authorList>
    </citation>
    <scope>NUCLEOTIDE SEQUENCE [LARGE SCALE GENOMIC DNA]</scope>
    <source>
        <strain evidence="2">JFW-Udall</strain>
        <tissue evidence="2">Leaf</tissue>
    </source>
</reference>